<dbReference type="InterPro" id="IPR013022">
    <property type="entry name" value="Xyl_isomerase-like_TIM-brl"/>
</dbReference>
<evidence type="ECO:0000313" key="5">
    <source>
        <dbReference type="EMBL" id="STM08037.1"/>
    </source>
</evidence>
<dbReference type="FunFam" id="3.20.20.150:FF:000007">
    <property type="entry name" value="Hydroxypyruvate isomerase"/>
    <property type="match status" value="1"/>
</dbReference>
<name>A0A377CW44_ECOLX</name>
<dbReference type="InterPro" id="IPR050417">
    <property type="entry name" value="Sugar_Epim/Isomerase"/>
</dbReference>
<dbReference type="NCBIfam" id="NF007441">
    <property type="entry name" value="PRK09989.1"/>
    <property type="match status" value="1"/>
</dbReference>
<keyword evidence="5" id="KW-0670">Pyruvate</keyword>
<dbReference type="Pfam" id="PF01261">
    <property type="entry name" value="AP_endonuc_2"/>
    <property type="match status" value="1"/>
</dbReference>
<dbReference type="InterPro" id="IPR036237">
    <property type="entry name" value="Xyl_isomerase-like_sf"/>
</dbReference>
<organism evidence="5 6">
    <name type="scientific">Escherichia coli</name>
    <dbReference type="NCBI Taxonomy" id="562"/>
    <lineage>
        <taxon>Bacteria</taxon>
        <taxon>Pseudomonadati</taxon>
        <taxon>Pseudomonadota</taxon>
        <taxon>Gammaproteobacteria</taxon>
        <taxon>Enterobacterales</taxon>
        <taxon>Enterobacteriaceae</taxon>
        <taxon>Escherichia</taxon>
    </lineage>
</organism>
<dbReference type="GO" id="GO:0046487">
    <property type="term" value="P:glyoxylate metabolic process"/>
    <property type="evidence" value="ECO:0007669"/>
    <property type="project" value="TreeGrafter"/>
</dbReference>
<evidence type="ECO:0000259" key="4">
    <source>
        <dbReference type="Pfam" id="PF01261"/>
    </source>
</evidence>
<dbReference type="NCBIfam" id="NF043033">
    <property type="entry name" value="OxoTetrIsom"/>
    <property type="match status" value="1"/>
</dbReference>
<dbReference type="Proteomes" id="UP000254052">
    <property type="component" value="Unassembled WGS sequence"/>
</dbReference>
<dbReference type="PIRSF" id="PIRSF006241">
    <property type="entry name" value="HyI"/>
    <property type="match status" value="1"/>
</dbReference>
<dbReference type="GO" id="GO:0008903">
    <property type="term" value="F:hydroxypyruvate isomerase activity"/>
    <property type="evidence" value="ECO:0007669"/>
    <property type="project" value="UniProtKB-EC"/>
</dbReference>
<feature type="active site" description="Proton donor/acceptor" evidence="3">
    <location>
        <position position="143"/>
    </location>
</feature>
<dbReference type="AlphaFoldDB" id="A0A377CW44"/>
<dbReference type="EC" id="5.3.1.22" evidence="5"/>
<sequence length="263" mass="29466">MPRFAANLSMMFTEVPFIERFAAARKAGFDAVEFLFPYDYSTLQIQKQLEQNHLTLALFNTAPGDINAGEWGLSALPGREHEAHADIDLALEYALALNCEQVHVMAGVVPAGEDAERYRAVFIDNLRYAADRFALHGKRILVEALSPDVKPHYLFSSQYQALAIVEEVARDNVFIQLDTFHAQKVDGNLTHLIRDYAGKYAHVQIAGLPDRHEPDDGEINYPWLFRLFDEVGYQGWIGCEYKPRGLTEEGLAGLTPGANSLNP</sequence>
<feature type="domain" description="Xylose isomerase-like TIM barrel" evidence="4">
    <location>
        <begin position="21"/>
        <end position="252"/>
    </location>
</feature>
<feature type="active site" description="Proton donor/acceptor" evidence="3">
    <location>
        <position position="240"/>
    </location>
</feature>
<evidence type="ECO:0000313" key="6">
    <source>
        <dbReference type="Proteomes" id="UP000254052"/>
    </source>
</evidence>
<dbReference type="InterPro" id="IPR053398">
    <property type="entry name" value="HPT_OtnI_isomerases"/>
</dbReference>
<gene>
    <name evidence="5" type="primary">ygbM</name>
    <name evidence="5" type="ORF">NCTC9962_05667</name>
</gene>
<protein>
    <submittedName>
        <fullName evidence="5">Hydroxypyruvate isomerase</fullName>
        <ecNumber evidence="5">5.3.1.22</ecNumber>
    </submittedName>
</protein>
<dbReference type="InterPro" id="IPR026040">
    <property type="entry name" value="HyI-like"/>
</dbReference>
<dbReference type="Gene3D" id="3.20.20.150">
    <property type="entry name" value="Divalent-metal-dependent TIM barrel enzymes"/>
    <property type="match status" value="1"/>
</dbReference>
<dbReference type="EMBL" id="UGED01000012">
    <property type="protein sequence ID" value="STM08037.1"/>
    <property type="molecule type" value="Genomic_DNA"/>
</dbReference>
<accession>A0A377CW44</accession>
<dbReference type="PANTHER" id="PTHR43489">
    <property type="entry name" value="ISOMERASE"/>
    <property type="match status" value="1"/>
</dbReference>
<dbReference type="PANTHER" id="PTHR43489:SF6">
    <property type="entry name" value="HYDROXYPYRUVATE ISOMERASE-RELATED"/>
    <property type="match status" value="1"/>
</dbReference>
<keyword evidence="1 2" id="KW-0413">Isomerase</keyword>
<evidence type="ECO:0000256" key="2">
    <source>
        <dbReference type="PIRNR" id="PIRNR006241"/>
    </source>
</evidence>
<evidence type="ECO:0000256" key="3">
    <source>
        <dbReference type="PIRSR" id="PIRSR006241-50"/>
    </source>
</evidence>
<comment type="similarity">
    <text evidence="2">Belongs to the hyi family.</text>
</comment>
<reference evidence="5 6" key="1">
    <citation type="submission" date="2018-06" db="EMBL/GenBank/DDBJ databases">
        <authorList>
            <consortium name="Pathogen Informatics"/>
            <person name="Doyle S."/>
        </authorList>
    </citation>
    <scope>NUCLEOTIDE SEQUENCE [LARGE SCALE GENOMIC DNA]</scope>
    <source>
        <strain evidence="5 6">NCTC9962</strain>
    </source>
</reference>
<dbReference type="SUPFAM" id="SSF51658">
    <property type="entry name" value="Xylose isomerase-like"/>
    <property type="match status" value="1"/>
</dbReference>
<evidence type="ECO:0000256" key="1">
    <source>
        <dbReference type="ARBA" id="ARBA00023235"/>
    </source>
</evidence>
<proteinExistence type="inferred from homology"/>